<sequence length="91" mass="10260">MGRGFLARLSLRVKKSLKDLKPPLGTMKSSRWVPGSLSHASMYLSDSGESMNRPRSLMNLTVQLKISVVYSWLVVRLLNVFKKANADLLLR</sequence>
<proteinExistence type="predicted"/>
<dbReference type="EMBL" id="JEMB01002363">
    <property type="protein sequence ID" value="KYF81678.1"/>
    <property type="molecule type" value="Genomic_DNA"/>
</dbReference>
<evidence type="ECO:0000313" key="2">
    <source>
        <dbReference type="Proteomes" id="UP000075635"/>
    </source>
</evidence>
<dbReference type="AlphaFoldDB" id="A0A150RPL2"/>
<protein>
    <submittedName>
        <fullName evidence="1">Uncharacterized protein</fullName>
    </submittedName>
</protein>
<dbReference type="Proteomes" id="UP000075635">
    <property type="component" value="Unassembled WGS sequence"/>
</dbReference>
<comment type="caution">
    <text evidence="1">The sequence shown here is derived from an EMBL/GenBank/DDBJ whole genome shotgun (WGS) entry which is preliminary data.</text>
</comment>
<organism evidence="1 2">
    <name type="scientific">Sorangium cellulosum</name>
    <name type="common">Polyangium cellulosum</name>
    <dbReference type="NCBI Taxonomy" id="56"/>
    <lineage>
        <taxon>Bacteria</taxon>
        <taxon>Pseudomonadati</taxon>
        <taxon>Myxococcota</taxon>
        <taxon>Polyangia</taxon>
        <taxon>Polyangiales</taxon>
        <taxon>Polyangiaceae</taxon>
        <taxon>Sorangium</taxon>
    </lineage>
</organism>
<reference evidence="1 2" key="1">
    <citation type="submission" date="2014-02" db="EMBL/GenBank/DDBJ databases">
        <title>The small core and large imbalanced accessory genome model reveals a collaborative survival strategy of Sorangium cellulosum strains in nature.</title>
        <authorList>
            <person name="Han K."/>
            <person name="Peng R."/>
            <person name="Blom J."/>
            <person name="Li Y.-Z."/>
        </authorList>
    </citation>
    <scope>NUCLEOTIDE SEQUENCE [LARGE SCALE GENOMIC DNA]</scope>
    <source>
        <strain evidence="1 2">So0011-07</strain>
    </source>
</reference>
<evidence type="ECO:0000313" key="1">
    <source>
        <dbReference type="EMBL" id="KYF81678.1"/>
    </source>
</evidence>
<name>A0A150RPL2_SORCE</name>
<accession>A0A150RPL2</accession>
<gene>
    <name evidence="1" type="ORF">BE17_52160</name>
</gene>